<evidence type="ECO:0000259" key="1">
    <source>
        <dbReference type="Pfam" id="PF13470"/>
    </source>
</evidence>
<dbReference type="NCBIfam" id="TIGR00305">
    <property type="entry name" value="putative toxin-antitoxin system toxin component, PIN family"/>
    <property type="match status" value="1"/>
</dbReference>
<dbReference type="EMBL" id="CAADFE010000095">
    <property type="protein sequence ID" value="VFJ76026.1"/>
    <property type="molecule type" value="Genomic_DNA"/>
</dbReference>
<reference evidence="2" key="1">
    <citation type="submission" date="2019-02" db="EMBL/GenBank/DDBJ databases">
        <authorList>
            <person name="Gruber-Vodicka R. H."/>
            <person name="Seah K. B. B."/>
        </authorList>
    </citation>
    <scope>NUCLEOTIDE SEQUENCE</scope>
    <source>
        <strain evidence="2">BECK_BZ131</strain>
    </source>
</reference>
<name>A0A450U155_9GAMM</name>
<dbReference type="Pfam" id="PF13470">
    <property type="entry name" value="PIN_3"/>
    <property type="match status" value="1"/>
</dbReference>
<dbReference type="PANTHER" id="PTHR34610:SF3">
    <property type="entry name" value="SSL7007 PROTEIN"/>
    <property type="match status" value="1"/>
</dbReference>
<feature type="domain" description="PIN" evidence="1">
    <location>
        <begin position="23"/>
        <end position="52"/>
    </location>
</feature>
<dbReference type="AlphaFoldDB" id="A0A450U155"/>
<gene>
    <name evidence="2" type="ORF">BECKFW1821C_GA0114237_109513</name>
</gene>
<dbReference type="PANTHER" id="PTHR34610">
    <property type="entry name" value="SSL7007 PROTEIN"/>
    <property type="match status" value="1"/>
</dbReference>
<dbReference type="InterPro" id="IPR002850">
    <property type="entry name" value="PIN_toxin-like"/>
</dbReference>
<organism evidence="2">
    <name type="scientific">Candidatus Kentrum sp. FW</name>
    <dbReference type="NCBI Taxonomy" id="2126338"/>
    <lineage>
        <taxon>Bacteria</taxon>
        <taxon>Pseudomonadati</taxon>
        <taxon>Pseudomonadota</taxon>
        <taxon>Gammaproteobacteria</taxon>
        <taxon>Candidatus Kentrum</taxon>
    </lineage>
</organism>
<accession>A0A450U155</accession>
<protein>
    <submittedName>
        <fullName evidence="2">Putative toxin-antitoxin system toxin component, PIN family</fullName>
    </submittedName>
</protein>
<dbReference type="InterPro" id="IPR002716">
    <property type="entry name" value="PIN_dom"/>
</dbReference>
<evidence type="ECO:0000313" key="2">
    <source>
        <dbReference type="EMBL" id="VFJ76026.1"/>
    </source>
</evidence>
<sequence>MKYEDLMEWITSDAKMIVPGKKHFLSPDPKDNKFIDVAVAGKADYIISGDKRHLLLFGKVEGIPILSVNDFVQMIS</sequence>
<proteinExistence type="predicted"/>